<reference evidence="1" key="1">
    <citation type="submission" date="2020-10" db="EMBL/GenBank/DDBJ databases">
        <title>Ca. Dormibacterota MAGs.</title>
        <authorList>
            <person name="Montgomery K."/>
        </authorList>
    </citation>
    <scope>NUCLEOTIDE SEQUENCE [LARGE SCALE GENOMIC DNA]</scope>
    <source>
        <strain evidence="1">SC8812_S17_10</strain>
    </source>
</reference>
<comment type="caution">
    <text evidence="1">The sequence shown here is derived from an EMBL/GenBank/DDBJ whole genome shotgun (WGS) entry which is preliminary data.</text>
</comment>
<name>A0A934JXQ5_9BACT</name>
<protein>
    <submittedName>
        <fullName evidence="1">Uncharacterized protein</fullName>
    </submittedName>
</protein>
<dbReference type="AlphaFoldDB" id="A0A934JXQ5"/>
<organism evidence="1 2">
    <name type="scientific">Candidatus Nephthysia bennettiae</name>
    <dbReference type="NCBI Taxonomy" id="3127016"/>
    <lineage>
        <taxon>Bacteria</taxon>
        <taxon>Bacillati</taxon>
        <taxon>Candidatus Dormiibacterota</taxon>
        <taxon>Candidatus Dormibacteria</taxon>
        <taxon>Candidatus Dormibacterales</taxon>
        <taxon>Candidatus Dormibacteraceae</taxon>
        <taxon>Candidatus Nephthysia</taxon>
    </lineage>
</organism>
<dbReference type="RefSeq" id="WP_338200236.1">
    <property type="nucleotide sequence ID" value="NZ_JAEKNR010000075.1"/>
</dbReference>
<dbReference type="Proteomes" id="UP000612893">
    <property type="component" value="Unassembled WGS sequence"/>
</dbReference>
<evidence type="ECO:0000313" key="1">
    <source>
        <dbReference type="EMBL" id="MBJ7597761.1"/>
    </source>
</evidence>
<proteinExistence type="predicted"/>
<evidence type="ECO:0000313" key="2">
    <source>
        <dbReference type="Proteomes" id="UP000612893"/>
    </source>
</evidence>
<keyword evidence="2" id="KW-1185">Reference proteome</keyword>
<accession>A0A934JXQ5</accession>
<sequence length="120" mass="13005">MPADDAQPIELRQLTEGATIYAQGRELLGDLVEVVRARGLHELAPELWPVLLVDENGHGKGLPLNRRAGELYGSDAIAGVALVCQERRSAFSVGDLSGFTEAEAEQLRALIFRRVGRGRG</sequence>
<dbReference type="EMBL" id="JAEKNR010000075">
    <property type="protein sequence ID" value="MBJ7597761.1"/>
    <property type="molecule type" value="Genomic_DNA"/>
</dbReference>
<gene>
    <name evidence="1" type="ORF">JF922_06715</name>
</gene>